<evidence type="ECO:0000256" key="1">
    <source>
        <dbReference type="ARBA" id="ARBA00022737"/>
    </source>
</evidence>
<dbReference type="SUPFAM" id="SSF56399">
    <property type="entry name" value="ADP-ribosylation"/>
    <property type="match status" value="1"/>
</dbReference>
<dbReference type="EMBL" id="CAJNON010000038">
    <property type="protein sequence ID" value="CAF0842742.1"/>
    <property type="molecule type" value="Genomic_DNA"/>
</dbReference>
<dbReference type="SUPFAM" id="SSF48452">
    <property type="entry name" value="TPR-like"/>
    <property type="match status" value="1"/>
</dbReference>
<dbReference type="EMBL" id="CAJOAY010003593">
    <property type="protein sequence ID" value="CAF4029880.1"/>
    <property type="molecule type" value="Genomic_DNA"/>
</dbReference>
<dbReference type="PROSITE" id="PS51996">
    <property type="entry name" value="TR_MART"/>
    <property type="match status" value="1"/>
</dbReference>
<dbReference type="PROSITE" id="PS50005">
    <property type="entry name" value="TPR"/>
    <property type="match status" value="3"/>
</dbReference>
<evidence type="ECO:0000313" key="7">
    <source>
        <dbReference type="Proteomes" id="UP000663891"/>
    </source>
</evidence>
<feature type="repeat" description="TPR" evidence="3">
    <location>
        <begin position="349"/>
        <end position="382"/>
    </location>
</feature>
<feature type="repeat" description="TPR" evidence="3">
    <location>
        <begin position="220"/>
        <end position="253"/>
    </location>
</feature>
<dbReference type="InterPro" id="IPR003540">
    <property type="entry name" value="ADP-ribosyltransferase"/>
</dbReference>
<evidence type="ECO:0000256" key="2">
    <source>
        <dbReference type="ARBA" id="ARBA00022803"/>
    </source>
</evidence>
<sequence>MWTSCREAAVYQNDYKCVQEIDKLKQEYDSTAPIKLYTKSSSFFRIINKAFRFEDVEKIFDFQPFIFHMHQQLNTLRTEQRRAIHSPENILRRGKILSKNVLQQLEDNKNKLISMHGFLSTTKSNDVANIFADTGTNKQDYTSVVFEMHIDETIDTKRPYADISNVSTIPDEQEVLFFMGFVWRIEAVDEGSNNEWRVKLQLSNDMDSDLTRRFDELNDECTFFKLGKILYELGEYKNAISFYERMLNSTTELLTEKTRANIHLHIAISAFEDGSHSQALEHLQKAERLIPESVPSNEVRPFLAEDTSPSLMCILMNKGLVYQKQRNPRLAEKSFNEALEKHGSDKDKALVYYNIGVFQFGQGKYENARNHFDDALRFTTCQVLKNDVNQRLQTLEKILFAH</sequence>
<evidence type="ECO:0000256" key="3">
    <source>
        <dbReference type="PROSITE-ProRule" id="PRU00339"/>
    </source>
</evidence>
<dbReference type="OrthoDB" id="10017143at2759"/>
<dbReference type="Gene3D" id="3.90.176.10">
    <property type="entry name" value="Toxin ADP-ribosyltransferase, Chain A, domain 1"/>
    <property type="match status" value="1"/>
</dbReference>
<protein>
    <recommendedName>
        <fullName evidence="4">ADP ribosyltransferase domain-containing protein</fullName>
    </recommendedName>
</protein>
<accession>A0A813VMB6</accession>
<proteinExistence type="predicted"/>
<dbReference type="Pfam" id="PF13424">
    <property type="entry name" value="TPR_12"/>
    <property type="match status" value="2"/>
</dbReference>
<feature type="domain" description="ADP ribosyltransferase" evidence="4">
    <location>
        <begin position="73"/>
        <end position="197"/>
    </location>
</feature>
<dbReference type="Proteomes" id="UP000663881">
    <property type="component" value="Unassembled WGS sequence"/>
</dbReference>
<keyword evidence="1" id="KW-0677">Repeat</keyword>
<comment type="caution">
    <text evidence="5">The sequence shown here is derived from an EMBL/GenBank/DDBJ whole genome shotgun (WGS) entry which is preliminary data.</text>
</comment>
<dbReference type="PANTHER" id="PTHR45641">
    <property type="entry name" value="TETRATRICOPEPTIDE REPEAT PROTEIN (AFU_ORTHOLOGUE AFUA_6G03870)"/>
    <property type="match status" value="1"/>
</dbReference>
<evidence type="ECO:0000313" key="6">
    <source>
        <dbReference type="EMBL" id="CAF4029880.1"/>
    </source>
</evidence>
<dbReference type="AlphaFoldDB" id="A0A813VMB6"/>
<dbReference type="PANTHER" id="PTHR45641:SF19">
    <property type="entry name" value="NEPHROCYSTIN-3"/>
    <property type="match status" value="1"/>
</dbReference>
<evidence type="ECO:0000259" key="4">
    <source>
        <dbReference type="Pfam" id="PF03496"/>
    </source>
</evidence>
<organism evidence="5 7">
    <name type="scientific">Adineta steineri</name>
    <dbReference type="NCBI Taxonomy" id="433720"/>
    <lineage>
        <taxon>Eukaryota</taxon>
        <taxon>Metazoa</taxon>
        <taxon>Spiralia</taxon>
        <taxon>Gnathifera</taxon>
        <taxon>Rotifera</taxon>
        <taxon>Eurotatoria</taxon>
        <taxon>Bdelloidea</taxon>
        <taxon>Adinetida</taxon>
        <taxon>Adinetidae</taxon>
        <taxon>Adineta</taxon>
    </lineage>
</organism>
<gene>
    <name evidence="6" type="ORF">OKA104_LOCUS31507</name>
    <name evidence="5" type="ORF">VCS650_LOCUS6226</name>
</gene>
<keyword evidence="2 3" id="KW-0802">TPR repeat</keyword>
<evidence type="ECO:0000313" key="5">
    <source>
        <dbReference type="EMBL" id="CAF0842742.1"/>
    </source>
</evidence>
<dbReference type="Gene3D" id="1.25.40.10">
    <property type="entry name" value="Tetratricopeptide repeat domain"/>
    <property type="match status" value="1"/>
</dbReference>
<reference evidence="5" key="1">
    <citation type="submission" date="2021-02" db="EMBL/GenBank/DDBJ databases">
        <authorList>
            <person name="Nowell W R."/>
        </authorList>
    </citation>
    <scope>NUCLEOTIDE SEQUENCE</scope>
</reference>
<dbReference type="InterPro" id="IPR019734">
    <property type="entry name" value="TPR_rpt"/>
</dbReference>
<dbReference type="GO" id="GO:0005576">
    <property type="term" value="C:extracellular region"/>
    <property type="evidence" value="ECO:0007669"/>
    <property type="project" value="InterPro"/>
</dbReference>
<name>A0A813VMB6_9BILA</name>
<dbReference type="InterPro" id="IPR011990">
    <property type="entry name" value="TPR-like_helical_dom_sf"/>
</dbReference>
<dbReference type="Pfam" id="PF03496">
    <property type="entry name" value="ADPrib_exo_Tox"/>
    <property type="match status" value="1"/>
</dbReference>
<dbReference type="SMART" id="SM00028">
    <property type="entry name" value="TPR"/>
    <property type="match status" value="4"/>
</dbReference>
<dbReference type="Proteomes" id="UP000663891">
    <property type="component" value="Unassembled WGS sequence"/>
</dbReference>
<feature type="repeat" description="TPR" evidence="3">
    <location>
        <begin position="260"/>
        <end position="293"/>
    </location>
</feature>